<dbReference type="InterPro" id="IPR011856">
    <property type="entry name" value="tRNA_endonuc-like_dom_sf"/>
</dbReference>
<dbReference type="SUPFAM" id="SSF57783">
    <property type="entry name" value="Zinc beta-ribbon"/>
    <property type="match status" value="1"/>
</dbReference>
<dbReference type="GO" id="GO:0005694">
    <property type="term" value="C:chromosome"/>
    <property type="evidence" value="ECO:0007669"/>
    <property type="project" value="InterPro"/>
</dbReference>
<dbReference type="Gene3D" id="3.40.1350.10">
    <property type="match status" value="1"/>
</dbReference>
<dbReference type="InterPro" id="IPR013498">
    <property type="entry name" value="Topo_IA_Znf"/>
</dbReference>
<dbReference type="GO" id="GO:0003916">
    <property type="term" value="F:DNA topoisomerase activity"/>
    <property type="evidence" value="ECO:0007669"/>
    <property type="project" value="InterPro"/>
</dbReference>
<sequence length="282" mass="31191">MARKKRSAFDDIVEIIARLPWWVGLLLAVVSYFGLHALTITPPSTTPAIPGQIGDIIVAQMFYMMAFYGQYLLPAIFTVGALVSILRRHKRTQLYQNVSHAPNQKALEHLTWHEFELLIGEWFRHQGYTVVETGGVGEPDGGVDLVLSKQNQTYLVQCKHWKAVQVGVNVVRELMGVIAVQNATGGFVITSGRFSDEARRFADQAQITLIDGHQLRRLLRQHSKISTISPAAQNIPVSPETAPICPKCGATMVLRTASKGANAGRSFWGCSQFPVCRATRPI</sequence>
<evidence type="ECO:0000259" key="2">
    <source>
        <dbReference type="Pfam" id="PF01396"/>
    </source>
</evidence>
<name>A0A1H3DC53_ALLWA</name>
<dbReference type="PANTHER" id="PTHR30015:SF7">
    <property type="entry name" value="TYPE IV METHYL-DIRECTED RESTRICTION ENZYME ECOKMRR"/>
    <property type="match status" value="1"/>
</dbReference>
<dbReference type="OrthoDB" id="5782056at2"/>
<dbReference type="GO" id="GO:0006265">
    <property type="term" value="P:DNA topological change"/>
    <property type="evidence" value="ECO:0007669"/>
    <property type="project" value="InterPro"/>
</dbReference>
<dbReference type="Proteomes" id="UP000198672">
    <property type="component" value="Unassembled WGS sequence"/>
</dbReference>
<feature type="transmembrane region" description="Helical" evidence="1">
    <location>
        <begin position="21"/>
        <end position="41"/>
    </location>
</feature>
<accession>A0A1H3DC53</accession>
<protein>
    <submittedName>
        <fullName evidence="4">Restriction system protein</fullName>
    </submittedName>
</protein>
<gene>
    <name evidence="4" type="ORF">SAMN05421644_10859</name>
</gene>
<dbReference type="GO" id="GO:0003677">
    <property type="term" value="F:DNA binding"/>
    <property type="evidence" value="ECO:0007669"/>
    <property type="project" value="InterPro"/>
</dbReference>
<evidence type="ECO:0000313" key="5">
    <source>
        <dbReference type="Proteomes" id="UP000198672"/>
    </source>
</evidence>
<dbReference type="InterPro" id="IPR052906">
    <property type="entry name" value="Type_IV_Methyl-Rstrct_Enzyme"/>
</dbReference>
<dbReference type="GO" id="GO:0015666">
    <property type="term" value="F:restriction endodeoxyribonuclease activity"/>
    <property type="evidence" value="ECO:0007669"/>
    <property type="project" value="TreeGrafter"/>
</dbReference>
<dbReference type="Pfam" id="PF01396">
    <property type="entry name" value="Zn_ribbon_Top1"/>
    <property type="match status" value="1"/>
</dbReference>
<feature type="domain" description="Restriction endonuclease type IV Mrr" evidence="3">
    <location>
        <begin position="108"/>
        <end position="219"/>
    </location>
</feature>
<dbReference type="InterPro" id="IPR007560">
    <property type="entry name" value="Restrct_endonuc_IV_Mrr"/>
</dbReference>
<evidence type="ECO:0000259" key="3">
    <source>
        <dbReference type="Pfam" id="PF04471"/>
    </source>
</evidence>
<keyword evidence="1" id="KW-0472">Membrane</keyword>
<dbReference type="Gene3D" id="3.30.65.10">
    <property type="entry name" value="Bacterial Topoisomerase I, domain 1"/>
    <property type="match status" value="1"/>
</dbReference>
<keyword evidence="1" id="KW-1133">Transmembrane helix</keyword>
<proteinExistence type="predicted"/>
<keyword evidence="1" id="KW-0812">Transmembrane</keyword>
<evidence type="ECO:0000256" key="1">
    <source>
        <dbReference type="SAM" id="Phobius"/>
    </source>
</evidence>
<dbReference type="PANTHER" id="PTHR30015">
    <property type="entry name" value="MRR RESTRICTION SYSTEM PROTEIN"/>
    <property type="match status" value="1"/>
</dbReference>
<dbReference type="SUPFAM" id="SSF52980">
    <property type="entry name" value="Restriction endonuclease-like"/>
    <property type="match status" value="1"/>
</dbReference>
<dbReference type="InterPro" id="IPR011335">
    <property type="entry name" value="Restrct_endonuc-II-like"/>
</dbReference>
<dbReference type="GO" id="GO:0009307">
    <property type="term" value="P:DNA restriction-modification system"/>
    <property type="evidence" value="ECO:0007669"/>
    <property type="project" value="InterPro"/>
</dbReference>
<dbReference type="Pfam" id="PF04471">
    <property type="entry name" value="Mrr_cat"/>
    <property type="match status" value="1"/>
</dbReference>
<dbReference type="RefSeq" id="WP_091332506.1">
    <property type="nucleotide sequence ID" value="NZ_FNOW01000008.1"/>
</dbReference>
<reference evidence="5" key="1">
    <citation type="submission" date="2016-10" db="EMBL/GenBank/DDBJ databases">
        <authorList>
            <person name="Varghese N."/>
            <person name="Submissions S."/>
        </authorList>
    </citation>
    <scope>NUCLEOTIDE SEQUENCE [LARGE SCALE GENOMIC DNA]</scope>
    <source>
        <strain evidence="5">DSM 173</strain>
    </source>
</reference>
<organism evidence="4 5">
    <name type="scientific">Allochromatium warmingii</name>
    <name type="common">Chromatium warmingii</name>
    <dbReference type="NCBI Taxonomy" id="61595"/>
    <lineage>
        <taxon>Bacteria</taxon>
        <taxon>Pseudomonadati</taxon>
        <taxon>Pseudomonadota</taxon>
        <taxon>Gammaproteobacteria</taxon>
        <taxon>Chromatiales</taxon>
        <taxon>Chromatiaceae</taxon>
        <taxon>Allochromatium</taxon>
    </lineage>
</organism>
<keyword evidence="5" id="KW-1185">Reference proteome</keyword>
<dbReference type="EMBL" id="FNOW01000008">
    <property type="protein sequence ID" value="SDX63900.1"/>
    <property type="molecule type" value="Genomic_DNA"/>
</dbReference>
<evidence type="ECO:0000313" key="4">
    <source>
        <dbReference type="EMBL" id="SDX63900.1"/>
    </source>
</evidence>
<dbReference type="STRING" id="61595.SAMN05421644_10859"/>
<feature type="domain" description="DNA topoisomerase type IA zn finger" evidence="2">
    <location>
        <begin position="244"/>
        <end position="282"/>
    </location>
</feature>
<dbReference type="AlphaFoldDB" id="A0A1H3DC53"/>
<feature type="transmembrane region" description="Helical" evidence="1">
    <location>
        <begin position="61"/>
        <end position="86"/>
    </location>
</feature>